<comment type="caution">
    <text evidence="3">The sequence shown here is derived from an EMBL/GenBank/DDBJ whole genome shotgun (WGS) entry which is preliminary data.</text>
</comment>
<protein>
    <recommendedName>
        <fullName evidence="2">Guanylate cyclase domain-containing protein</fullName>
    </recommendedName>
</protein>
<dbReference type="Pfam" id="PF00211">
    <property type="entry name" value="Guanylate_cyc"/>
    <property type="match status" value="1"/>
</dbReference>
<comment type="similarity">
    <text evidence="1">Belongs to the adenylyl cyclase class-3 family.</text>
</comment>
<dbReference type="PROSITE" id="PS50125">
    <property type="entry name" value="GUANYLATE_CYCLASE_2"/>
    <property type="match status" value="1"/>
</dbReference>
<organism evidence="3 4">
    <name type="scientific">Microseira wollei NIES-4236</name>
    <dbReference type="NCBI Taxonomy" id="2530354"/>
    <lineage>
        <taxon>Bacteria</taxon>
        <taxon>Bacillati</taxon>
        <taxon>Cyanobacteriota</taxon>
        <taxon>Cyanophyceae</taxon>
        <taxon>Oscillatoriophycideae</taxon>
        <taxon>Aerosakkonematales</taxon>
        <taxon>Aerosakkonemataceae</taxon>
        <taxon>Microseira</taxon>
    </lineage>
</organism>
<evidence type="ECO:0000313" key="4">
    <source>
        <dbReference type="Proteomes" id="UP001050975"/>
    </source>
</evidence>
<proteinExistence type="inferred from homology"/>
<dbReference type="GO" id="GO:0035556">
    <property type="term" value="P:intracellular signal transduction"/>
    <property type="evidence" value="ECO:0007669"/>
    <property type="project" value="InterPro"/>
</dbReference>
<dbReference type="PANTHER" id="PTHR43081:SF1">
    <property type="entry name" value="ADENYLATE CYCLASE, TERMINAL-DIFFERENTIATION SPECIFIC"/>
    <property type="match status" value="1"/>
</dbReference>
<dbReference type="AlphaFoldDB" id="A0AAV3XQ75"/>
<evidence type="ECO:0000256" key="1">
    <source>
        <dbReference type="ARBA" id="ARBA00005381"/>
    </source>
</evidence>
<dbReference type="SMART" id="SM00044">
    <property type="entry name" value="CYCc"/>
    <property type="match status" value="1"/>
</dbReference>
<dbReference type="CDD" id="cd07302">
    <property type="entry name" value="CHD"/>
    <property type="match status" value="1"/>
</dbReference>
<dbReference type="Gene3D" id="3.30.70.1230">
    <property type="entry name" value="Nucleotide cyclase"/>
    <property type="match status" value="1"/>
</dbReference>
<name>A0AAV3XQ75_9CYAN</name>
<sequence>MLELPSPIVNYLHSLTFENRSPAYLFVEKNGRLSEWGGKLAAYGITNLQKGQYVAEQLFFLEGLLPADDAPIFLPCIKTEYKRSADLHIFPGDEGDWVLLLDATLEEIQRSLIQQQGNDLSLLRQEQVRILNQYLKRDIPEDLAQELFKLHERGERKDVTILFAHIWGLSSYSEEHPPEVVFRMLNLCFTSMLQQILDEAGLVDKIVGDLVTALFGVVPASGSSRDRAVKAALRMIEAVRDIGKISKVNNGSKLDISIGIASGPVALGILGGRLHRTFNAIGYHVNLAARLESQARPSEILIDENTFNQTGNNLQQNFAPASLLLQGIAEPIRIYSWLVK</sequence>
<dbReference type="GO" id="GO:0004016">
    <property type="term" value="F:adenylate cyclase activity"/>
    <property type="evidence" value="ECO:0007669"/>
    <property type="project" value="UniProtKB-ARBA"/>
</dbReference>
<dbReference type="EMBL" id="BLAY01000176">
    <property type="protein sequence ID" value="GET42682.1"/>
    <property type="molecule type" value="Genomic_DNA"/>
</dbReference>
<dbReference type="PANTHER" id="PTHR43081">
    <property type="entry name" value="ADENYLATE CYCLASE, TERMINAL-DIFFERENTIATION SPECIFIC-RELATED"/>
    <property type="match status" value="1"/>
</dbReference>
<dbReference type="Proteomes" id="UP001050975">
    <property type="component" value="Unassembled WGS sequence"/>
</dbReference>
<feature type="domain" description="Guanylate cyclase" evidence="2">
    <location>
        <begin position="160"/>
        <end position="292"/>
    </location>
</feature>
<keyword evidence="4" id="KW-1185">Reference proteome</keyword>
<dbReference type="InterPro" id="IPR001054">
    <property type="entry name" value="A/G_cyclase"/>
</dbReference>
<dbReference type="InterPro" id="IPR050697">
    <property type="entry name" value="Adenylyl/Guanylyl_Cyclase_3/4"/>
</dbReference>
<gene>
    <name evidence="3" type="ORF">MiSe_75000</name>
</gene>
<dbReference type="InterPro" id="IPR029787">
    <property type="entry name" value="Nucleotide_cyclase"/>
</dbReference>
<dbReference type="GO" id="GO:0009190">
    <property type="term" value="P:cyclic nucleotide biosynthetic process"/>
    <property type="evidence" value="ECO:0007669"/>
    <property type="project" value="InterPro"/>
</dbReference>
<evidence type="ECO:0000313" key="3">
    <source>
        <dbReference type="EMBL" id="GET42682.1"/>
    </source>
</evidence>
<reference evidence="3" key="1">
    <citation type="submission" date="2019-10" db="EMBL/GenBank/DDBJ databases">
        <title>Draft genome sequece of Microseira wollei NIES-4236.</title>
        <authorList>
            <person name="Yamaguchi H."/>
            <person name="Suzuki S."/>
            <person name="Kawachi M."/>
        </authorList>
    </citation>
    <scope>NUCLEOTIDE SEQUENCE</scope>
    <source>
        <strain evidence="3">NIES-4236</strain>
    </source>
</reference>
<evidence type="ECO:0000259" key="2">
    <source>
        <dbReference type="PROSITE" id="PS50125"/>
    </source>
</evidence>
<dbReference type="RefSeq" id="WP_226590607.1">
    <property type="nucleotide sequence ID" value="NZ_BLAY01000176.1"/>
</dbReference>
<dbReference type="SUPFAM" id="SSF55073">
    <property type="entry name" value="Nucleotide cyclase"/>
    <property type="match status" value="1"/>
</dbReference>
<accession>A0AAV3XQ75</accession>